<feature type="chain" id="PRO_5022149893" description="DUF2155 domain-containing protein" evidence="2">
    <location>
        <begin position="21"/>
        <end position="232"/>
    </location>
</feature>
<evidence type="ECO:0000313" key="4">
    <source>
        <dbReference type="Proteomes" id="UP000321405"/>
    </source>
</evidence>
<gene>
    <name evidence="3" type="ORF">SSA02_19510</name>
</gene>
<evidence type="ECO:0000256" key="2">
    <source>
        <dbReference type="SAM" id="SignalP"/>
    </source>
</evidence>
<organism evidence="3 4">
    <name type="scientific">Swaminathania salitolerans</name>
    <dbReference type="NCBI Taxonomy" id="182838"/>
    <lineage>
        <taxon>Bacteria</taxon>
        <taxon>Pseudomonadati</taxon>
        <taxon>Pseudomonadota</taxon>
        <taxon>Alphaproteobacteria</taxon>
        <taxon>Acetobacterales</taxon>
        <taxon>Acetobacteraceae</taxon>
        <taxon>Swaminathania</taxon>
    </lineage>
</organism>
<dbReference type="AlphaFoldDB" id="A0A511BXN2"/>
<proteinExistence type="predicted"/>
<dbReference type="Proteomes" id="UP000321405">
    <property type="component" value="Unassembled WGS sequence"/>
</dbReference>
<name>A0A511BXN2_9PROT</name>
<reference evidence="3 4" key="1">
    <citation type="submission" date="2019-07" db="EMBL/GenBank/DDBJ databases">
        <title>Whole genome shotgun sequence of Swaminathania salitolerans NBRC 104436.</title>
        <authorList>
            <person name="Hosoyama A."/>
            <person name="Uohara A."/>
            <person name="Ohji S."/>
            <person name="Ichikawa N."/>
        </authorList>
    </citation>
    <scope>NUCLEOTIDE SEQUENCE [LARGE SCALE GENOMIC DNA]</scope>
    <source>
        <strain evidence="3 4">NBRC 104436</strain>
    </source>
</reference>
<keyword evidence="2" id="KW-0732">Signal</keyword>
<protein>
    <recommendedName>
        <fullName evidence="5">DUF2155 domain-containing protein</fullName>
    </recommendedName>
</protein>
<feature type="compositionally biased region" description="Pro residues" evidence="1">
    <location>
        <begin position="222"/>
        <end position="232"/>
    </location>
</feature>
<feature type="region of interest" description="Disordered" evidence="1">
    <location>
        <begin position="138"/>
        <end position="232"/>
    </location>
</feature>
<sequence>MKRLAWTPFLALVLSAPASGAEAVAPPVMYAADLWQGRGEAVIQILNRTDSTVETLTIPAGGEAHYHSLHLRVTRCVDRPETLPRNAAVLLSTTDDSEPESAWTGWILAEEPSLSTFRSPLYGINVMGCAGPKTDPALAPLPKPVVPVLTASPPQGEQNQPGDLDDRPGGSDSATGPTRLAPLGDQPVPPASSAPPYGRPSSTASGGGPTQLTPFSGNGATPLPPPQAAPSR</sequence>
<feature type="compositionally biased region" description="Polar residues" evidence="1">
    <location>
        <begin position="200"/>
        <end position="219"/>
    </location>
</feature>
<comment type="caution">
    <text evidence="3">The sequence shown here is derived from an EMBL/GenBank/DDBJ whole genome shotgun (WGS) entry which is preliminary data.</text>
</comment>
<dbReference type="RefSeq" id="WP_147093849.1">
    <property type="nucleotide sequence ID" value="NZ_BJVC01000004.1"/>
</dbReference>
<feature type="signal peptide" evidence="2">
    <location>
        <begin position="1"/>
        <end position="20"/>
    </location>
</feature>
<keyword evidence="4" id="KW-1185">Reference proteome</keyword>
<evidence type="ECO:0000313" key="3">
    <source>
        <dbReference type="EMBL" id="GEL02788.1"/>
    </source>
</evidence>
<dbReference type="InterPro" id="IPR019225">
    <property type="entry name" value="DUF2155"/>
</dbReference>
<dbReference type="OrthoDB" id="9810376at2"/>
<evidence type="ECO:0008006" key="5">
    <source>
        <dbReference type="Google" id="ProtNLM"/>
    </source>
</evidence>
<accession>A0A511BXN2</accession>
<evidence type="ECO:0000256" key="1">
    <source>
        <dbReference type="SAM" id="MobiDB-lite"/>
    </source>
</evidence>
<feature type="compositionally biased region" description="Polar residues" evidence="1">
    <location>
        <begin position="152"/>
        <end position="161"/>
    </location>
</feature>
<dbReference type="EMBL" id="BJVC01000004">
    <property type="protein sequence ID" value="GEL02788.1"/>
    <property type="molecule type" value="Genomic_DNA"/>
</dbReference>
<dbReference type="Pfam" id="PF09923">
    <property type="entry name" value="DUF2155"/>
    <property type="match status" value="1"/>
</dbReference>